<proteinExistence type="predicted"/>
<accession>A0A9P1DVQ4</accession>
<evidence type="ECO:0000313" key="3">
    <source>
        <dbReference type="Proteomes" id="UP001152484"/>
    </source>
</evidence>
<dbReference type="AlphaFoldDB" id="A0A9P1DVQ4"/>
<protein>
    <submittedName>
        <fullName evidence="2">Uncharacterized protein</fullName>
    </submittedName>
</protein>
<keyword evidence="3" id="KW-1185">Reference proteome</keyword>
<comment type="caution">
    <text evidence="2">The sequence shown here is derived from an EMBL/GenBank/DDBJ whole genome shotgun (WGS) entry which is preliminary data.</text>
</comment>
<feature type="compositionally biased region" description="Basic and acidic residues" evidence="1">
    <location>
        <begin position="69"/>
        <end position="84"/>
    </location>
</feature>
<evidence type="ECO:0000313" key="2">
    <source>
        <dbReference type="EMBL" id="CAH9054364.1"/>
    </source>
</evidence>
<gene>
    <name evidence="2" type="ORF">CEURO_LOCUS639</name>
</gene>
<feature type="region of interest" description="Disordered" evidence="1">
    <location>
        <begin position="69"/>
        <end position="91"/>
    </location>
</feature>
<organism evidence="2 3">
    <name type="scientific">Cuscuta europaea</name>
    <name type="common">European dodder</name>
    <dbReference type="NCBI Taxonomy" id="41803"/>
    <lineage>
        <taxon>Eukaryota</taxon>
        <taxon>Viridiplantae</taxon>
        <taxon>Streptophyta</taxon>
        <taxon>Embryophyta</taxon>
        <taxon>Tracheophyta</taxon>
        <taxon>Spermatophyta</taxon>
        <taxon>Magnoliopsida</taxon>
        <taxon>eudicotyledons</taxon>
        <taxon>Gunneridae</taxon>
        <taxon>Pentapetalae</taxon>
        <taxon>asterids</taxon>
        <taxon>lamiids</taxon>
        <taxon>Solanales</taxon>
        <taxon>Convolvulaceae</taxon>
        <taxon>Cuscuteae</taxon>
        <taxon>Cuscuta</taxon>
        <taxon>Cuscuta subgen. Cuscuta</taxon>
    </lineage>
</organism>
<dbReference type="Proteomes" id="UP001152484">
    <property type="component" value="Unassembled WGS sequence"/>
</dbReference>
<dbReference type="EMBL" id="CAMAPE010000002">
    <property type="protein sequence ID" value="CAH9054364.1"/>
    <property type="molecule type" value="Genomic_DNA"/>
</dbReference>
<evidence type="ECO:0000256" key="1">
    <source>
        <dbReference type="SAM" id="MobiDB-lite"/>
    </source>
</evidence>
<sequence>MQREHVRVESKMMEDVLVSSIEILEMLAGKWDATKTSTDAKAPMDMADLESKGSMSYVFVGVTGKGTVREGDSVSKEAQGDQKPRGFGRSRNRWIQVGIA</sequence>
<reference evidence="2" key="1">
    <citation type="submission" date="2022-07" db="EMBL/GenBank/DDBJ databases">
        <authorList>
            <person name="Macas J."/>
            <person name="Novak P."/>
            <person name="Neumann P."/>
        </authorList>
    </citation>
    <scope>NUCLEOTIDE SEQUENCE</scope>
</reference>
<name>A0A9P1DVQ4_CUSEU</name>